<reference evidence="9" key="2">
    <citation type="submission" date="2025-09" db="UniProtKB">
        <authorList>
            <consortium name="Ensembl"/>
        </authorList>
    </citation>
    <scope>IDENTIFICATION</scope>
</reference>
<keyword evidence="2" id="KW-0812">Transmembrane</keyword>
<dbReference type="Proteomes" id="UP000694408">
    <property type="component" value="Unplaced"/>
</dbReference>
<name>A0A8C5IKU6_JUNHY</name>
<sequence>MRTKYPRPGVQIHETQDLPSYTTFWRCLPLSVTVPSYQVETIGDAYMVVSGLPERNGSRHADEIAKMSLDLVAAVRQVVIPHMPQGRLELRAGIHTGACVAGVVGYKMPRYCLFGDTVNTASRMESTSLRKCLGRTPLQPDPHLPSAPPGLCRAGMMNWAPCSQKANSLFYDTILY</sequence>
<evidence type="ECO:0000256" key="4">
    <source>
        <dbReference type="ARBA" id="ARBA00022989"/>
    </source>
</evidence>
<dbReference type="GO" id="GO:0000166">
    <property type="term" value="F:nucleotide binding"/>
    <property type="evidence" value="ECO:0007669"/>
    <property type="project" value="UniProtKB-KW"/>
</dbReference>
<comment type="subcellular location">
    <subcellularLocation>
        <location evidence="1">Membrane</location>
    </subcellularLocation>
</comment>
<dbReference type="SMART" id="SM00044">
    <property type="entry name" value="CYCc"/>
    <property type="match status" value="1"/>
</dbReference>
<dbReference type="InterPro" id="IPR050401">
    <property type="entry name" value="Cyclic_nucleotide_synthase"/>
</dbReference>
<dbReference type="PROSITE" id="PS50125">
    <property type="entry name" value="GUANYLATE_CYCLASE_2"/>
    <property type="match status" value="1"/>
</dbReference>
<dbReference type="Ensembl" id="ENSJHYT00000006486.1">
    <property type="protein sequence ID" value="ENSJHYP00000005284.1"/>
    <property type="gene ID" value="ENSJHYG00000004315.1"/>
</dbReference>
<dbReference type="GO" id="GO:0035556">
    <property type="term" value="P:intracellular signal transduction"/>
    <property type="evidence" value="ECO:0007669"/>
    <property type="project" value="InterPro"/>
</dbReference>
<evidence type="ECO:0000259" key="8">
    <source>
        <dbReference type="PROSITE" id="PS50125"/>
    </source>
</evidence>
<evidence type="ECO:0000256" key="3">
    <source>
        <dbReference type="ARBA" id="ARBA00022741"/>
    </source>
</evidence>
<keyword evidence="10" id="KW-1185">Reference proteome</keyword>
<accession>A0A8C5IKU6</accession>
<comment type="similarity">
    <text evidence="7">Belongs to the adenylyl cyclase class-4/guanylyl cyclase family.</text>
</comment>
<evidence type="ECO:0000256" key="6">
    <source>
        <dbReference type="ARBA" id="ARBA00023239"/>
    </source>
</evidence>
<evidence type="ECO:0000313" key="10">
    <source>
        <dbReference type="Proteomes" id="UP000694408"/>
    </source>
</evidence>
<dbReference type="InterPro" id="IPR029787">
    <property type="entry name" value="Nucleotide_cyclase"/>
</dbReference>
<keyword evidence="5" id="KW-0472">Membrane</keyword>
<evidence type="ECO:0000256" key="5">
    <source>
        <dbReference type="ARBA" id="ARBA00023136"/>
    </source>
</evidence>
<keyword evidence="3" id="KW-0547">Nucleotide-binding</keyword>
<dbReference type="Gene3D" id="3.30.70.1230">
    <property type="entry name" value="Nucleotide cyclase"/>
    <property type="match status" value="1"/>
</dbReference>
<dbReference type="GO" id="GO:0004016">
    <property type="term" value="F:adenylate cyclase activity"/>
    <property type="evidence" value="ECO:0007669"/>
    <property type="project" value="TreeGrafter"/>
</dbReference>
<dbReference type="GO" id="GO:0001653">
    <property type="term" value="F:peptide receptor activity"/>
    <property type="evidence" value="ECO:0007669"/>
    <property type="project" value="TreeGrafter"/>
</dbReference>
<proteinExistence type="inferred from homology"/>
<evidence type="ECO:0000313" key="9">
    <source>
        <dbReference type="Ensembl" id="ENSJHYP00000005284.1"/>
    </source>
</evidence>
<dbReference type="AlphaFoldDB" id="A0A8C5IKU6"/>
<dbReference type="GO" id="GO:0004383">
    <property type="term" value="F:guanylate cyclase activity"/>
    <property type="evidence" value="ECO:0007669"/>
    <property type="project" value="TreeGrafter"/>
</dbReference>
<keyword evidence="4" id="KW-1133">Transmembrane helix</keyword>
<dbReference type="InterPro" id="IPR001054">
    <property type="entry name" value="A/G_cyclase"/>
</dbReference>
<dbReference type="InterPro" id="IPR018297">
    <property type="entry name" value="A/G_cyclase_CS"/>
</dbReference>
<evidence type="ECO:0000256" key="1">
    <source>
        <dbReference type="ARBA" id="ARBA00004370"/>
    </source>
</evidence>
<dbReference type="Pfam" id="PF00211">
    <property type="entry name" value="Guanylate_cyc"/>
    <property type="match status" value="1"/>
</dbReference>
<protein>
    <recommendedName>
        <fullName evidence="8">Guanylate cyclase domain-containing protein</fullName>
    </recommendedName>
</protein>
<dbReference type="GO" id="GO:0005886">
    <property type="term" value="C:plasma membrane"/>
    <property type="evidence" value="ECO:0007669"/>
    <property type="project" value="TreeGrafter"/>
</dbReference>
<evidence type="ECO:0000256" key="2">
    <source>
        <dbReference type="ARBA" id="ARBA00022692"/>
    </source>
</evidence>
<organism evidence="9 10">
    <name type="scientific">Junco hyemalis</name>
    <name type="common">Dark-eyed junco</name>
    <dbReference type="NCBI Taxonomy" id="40217"/>
    <lineage>
        <taxon>Eukaryota</taxon>
        <taxon>Metazoa</taxon>
        <taxon>Chordata</taxon>
        <taxon>Craniata</taxon>
        <taxon>Vertebrata</taxon>
        <taxon>Euteleostomi</taxon>
        <taxon>Archelosauria</taxon>
        <taxon>Archosauria</taxon>
        <taxon>Dinosauria</taxon>
        <taxon>Saurischia</taxon>
        <taxon>Theropoda</taxon>
        <taxon>Coelurosauria</taxon>
        <taxon>Aves</taxon>
        <taxon>Neognathae</taxon>
        <taxon>Neoaves</taxon>
        <taxon>Telluraves</taxon>
        <taxon>Australaves</taxon>
        <taxon>Passeriformes</taxon>
        <taxon>Passerellidae</taxon>
        <taxon>Junco</taxon>
    </lineage>
</organism>
<reference evidence="9" key="1">
    <citation type="submission" date="2025-08" db="UniProtKB">
        <authorList>
            <consortium name="Ensembl"/>
        </authorList>
    </citation>
    <scope>IDENTIFICATION</scope>
</reference>
<dbReference type="CDD" id="cd07302">
    <property type="entry name" value="CHD"/>
    <property type="match status" value="1"/>
</dbReference>
<dbReference type="PANTHER" id="PTHR11920:SF497">
    <property type="entry name" value="GUANYLATE CYCLASE"/>
    <property type="match status" value="1"/>
</dbReference>
<evidence type="ECO:0000256" key="7">
    <source>
        <dbReference type="RuleBase" id="RU000405"/>
    </source>
</evidence>
<dbReference type="PANTHER" id="PTHR11920">
    <property type="entry name" value="GUANYLYL CYCLASE"/>
    <property type="match status" value="1"/>
</dbReference>
<dbReference type="GO" id="GO:0007168">
    <property type="term" value="P:receptor guanylyl cyclase signaling pathway"/>
    <property type="evidence" value="ECO:0007669"/>
    <property type="project" value="TreeGrafter"/>
</dbReference>
<keyword evidence="6 7" id="KW-0456">Lyase</keyword>
<dbReference type="PROSITE" id="PS00452">
    <property type="entry name" value="GUANYLATE_CYCLASE_1"/>
    <property type="match status" value="1"/>
</dbReference>
<dbReference type="SUPFAM" id="SSF55073">
    <property type="entry name" value="Nucleotide cyclase"/>
    <property type="match status" value="1"/>
</dbReference>
<feature type="domain" description="Guanylate cyclase" evidence="8">
    <location>
        <begin position="37"/>
        <end position="125"/>
    </location>
</feature>